<comment type="similarity">
    <text evidence="3 10">Belongs to the RFT1 family.</text>
</comment>
<dbReference type="RefSeq" id="XP_049266028.1">
    <property type="nucleotide sequence ID" value="XM_049410317.1"/>
</dbReference>
<evidence type="ECO:0000256" key="3">
    <source>
        <dbReference type="ARBA" id="ARBA00010288"/>
    </source>
</evidence>
<evidence type="ECO:0000256" key="11">
    <source>
        <dbReference type="SAM" id="MobiDB-lite"/>
    </source>
</evidence>
<feature type="transmembrane region" description="Helical" evidence="10">
    <location>
        <begin position="156"/>
        <end position="175"/>
    </location>
</feature>
<comment type="subcellular location">
    <subcellularLocation>
        <location evidence="1 10">Endoplasmic reticulum membrane</location>
        <topology evidence="1 10">Multi-pass membrane protein</topology>
    </subcellularLocation>
</comment>
<evidence type="ECO:0000256" key="7">
    <source>
        <dbReference type="ARBA" id="ARBA00023136"/>
    </source>
</evidence>
<evidence type="ECO:0000256" key="1">
    <source>
        <dbReference type="ARBA" id="ARBA00004477"/>
    </source>
</evidence>
<dbReference type="GO" id="GO:0006488">
    <property type="term" value="P:dolichol-linked oligosaccharide biosynthetic process"/>
    <property type="evidence" value="ECO:0007669"/>
    <property type="project" value="InterPro"/>
</dbReference>
<evidence type="ECO:0000256" key="4">
    <source>
        <dbReference type="ARBA" id="ARBA00022692"/>
    </source>
</evidence>
<accession>A0A8J5QJC5</accession>
<feature type="transmembrane region" description="Helical" evidence="10">
    <location>
        <begin position="27"/>
        <end position="45"/>
    </location>
</feature>
<evidence type="ECO:0000313" key="12">
    <source>
        <dbReference type="EMBL" id="KAG7665796.1"/>
    </source>
</evidence>
<comment type="function">
    <text evidence="9 10">Intramembrane glycolipid transporter that operates in the biosynthetic pathway of dolichol-linked oligosaccharides, the glycan precursors employed in protein asparagine (N)-glycosylation. The sequential addition of sugars to dolichol pyrophosphate produces dolichol-linked oligosaccharides containing fourteen sugars, including two GlcNAcs, nine mannoses and three glucoses. Once assembled, the oligosaccharide is transferred from the lipid to nascent proteins by oligosaccharyltransferases. The assembly of dolichol-linked oligosaccharides begins on the cytosolic side of the endoplasmic reticulum membrane and finishes in its lumen. RFT1 could mediate the translocation of the cytosolically oriented intermediate DolPP-GlcNAc2Man5, produced by ALG11, into the ER lumen where dolichol-linked oligosaccharides assembly continues. However, the intramembrane lipid transporter activity could not be confirmed in vitro.</text>
</comment>
<dbReference type="Pfam" id="PF04506">
    <property type="entry name" value="Rft-1"/>
    <property type="match status" value="1"/>
</dbReference>
<comment type="pathway">
    <text evidence="2">Protein modification; protein glycosylation.</text>
</comment>
<feature type="region of interest" description="Disordered" evidence="11">
    <location>
        <begin position="1"/>
        <end position="22"/>
    </location>
</feature>
<keyword evidence="6 10" id="KW-1133">Transmembrane helix</keyword>
<dbReference type="GO" id="GO:0034203">
    <property type="term" value="P:glycolipid translocation"/>
    <property type="evidence" value="ECO:0007669"/>
    <property type="project" value="TreeGrafter"/>
</dbReference>
<dbReference type="OrthoDB" id="9979195at2759"/>
<dbReference type="PANTHER" id="PTHR13117:SF5">
    <property type="entry name" value="PROTEIN RFT1 HOMOLOG"/>
    <property type="match status" value="1"/>
</dbReference>
<evidence type="ECO:0000256" key="8">
    <source>
        <dbReference type="ARBA" id="ARBA00044793"/>
    </source>
</evidence>
<name>A0A8J5QJC5_9ASCO</name>
<dbReference type="Proteomes" id="UP000694255">
    <property type="component" value="Unassembled WGS sequence"/>
</dbReference>
<protein>
    <recommendedName>
        <fullName evidence="8 10">Man(5)GlcNAc(2)-PP-dolichol translocation protein RFT1</fullName>
    </recommendedName>
</protein>
<feature type="transmembrane region" description="Helical" evidence="10">
    <location>
        <begin position="504"/>
        <end position="525"/>
    </location>
</feature>
<dbReference type="InterPro" id="IPR007594">
    <property type="entry name" value="RFT1"/>
</dbReference>
<evidence type="ECO:0000256" key="2">
    <source>
        <dbReference type="ARBA" id="ARBA00004922"/>
    </source>
</evidence>
<keyword evidence="4 10" id="KW-0812">Transmembrane</keyword>
<proteinExistence type="inferred from homology"/>
<keyword evidence="10" id="KW-0813">Transport</keyword>
<keyword evidence="7 10" id="KW-0472">Membrane</keyword>
<keyword evidence="5 10" id="KW-0256">Endoplasmic reticulum</keyword>
<evidence type="ECO:0000256" key="5">
    <source>
        <dbReference type="ARBA" id="ARBA00022824"/>
    </source>
</evidence>
<feature type="transmembrane region" description="Helical" evidence="10">
    <location>
        <begin position="113"/>
        <end position="136"/>
    </location>
</feature>
<evidence type="ECO:0000313" key="13">
    <source>
        <dbReference type="Proteomes" id="UP000694255"/>
    </source>
</evidence>
<feature type="compositionally biased region" description="Low complexity" evidence="11">
    <location>
        <begin position="13"/>
        <end position="22"/>
    </location>
</feature>
<feature type="transmembrane region" description="Helical" evidence="10">
    <location>
        <begin position="187"/>
        <end position="205"/>
    </location>
</feature>
<dbReference type="GeneID" id="73467422"/>
<feature type="transmembrane region" description="Helical" evidence="10">
    <location>
        <begin position="217"/>
        <end position="239"/>
    </location>
</feature>
<dbReference type="EMBL" id="JAGSYN010000046">
    <property type="protein sequence ID" value="KAG7665796.1"/>
    <property type="molecule type" value="Genomic_DNA"/>
</dbReference>
<organism evidence="12 13">
    <name type="scientific">[Candida] subhashii</name>
    <dbReference type="NCBI Taxonomy" id="561895"/>
    <lineage>
        <taxon>Eukaryota</taxon>
        <taxon>Fungi</taxon>
        <taxon>Dikarya</taxon>
        <taxon>Ascomycota</taxon>
        <taxon>Saccharomycotina</taxon>
        <taxon>Pichiomycetes</taxon>
        <taxon>Debaryomycetaceae</taxon>
        <taxon>Spathaspora</taxon>
    </lineage>
</organism>
<feature type="transmembrane region" description="Helical" evidence="10">
    <location>
        <begin position="461"/>
        <end position="484"/>
    </location>
</feature>
<sequence length="576" mass="66127">MSTEKSKEDNQENEPNQQLPQPKAASGVYGLIIIQIITKLFTFLLNQLLIRFISPKIFGIASYLEFITSTILFFSREAVRLSVQRIQAGRNDDGGTKGNQFRIGTRSGSLQSVINFGFLACGLGLGVLSMVGYWQYRTDMFQITFMKLSLWQYSSLLIIFSILLELIIEPVFLIYQFELDFSRRSKFEGLAIFLKCVMTFVVVVLGKSMDSESFEGIGVLAFSFGRFVYSLTLFITYSISFLKFNQENNTDVKYSMNKIYDSKNESSFYFQNEIFKIWKEFFIQMLFKQLLTEGDKLIINYLCTIDEQGIYAVISNYGAIIARLLFQPLEESTRLMFTKILNSTATTSSFDSTKQSFNYLKLISIFYFNLSIMILFAGITNAPFLLQFIIGRKWGHNTDLFDLFQIYIIYIPFLAFNGILEALYSGMASNKDMKRFSSYMIFVSILIVCVSYLLIEKLRFGILGLIIANVINMALRIGFCFVGIKKYYSIRSVAGLSLMNVVKYTWSSTFVMVVWWGVQYLVVFGMNGYTTQSWKQLIGSGFICIGLLSNLLFLERKNLHGPLDKLKSRLTRQKLD</sequence>
<feature type="transmembrane region" description="Helical" evidence="10">
    <location>
        <begin position="404"/>
        <end position="424"/>
    </location>
</feature>
<evidence type="ECO:0000256" key="9">
    <source>
        <dbReference type="ARBA" id="ARBA00045912"/>
    </source>
</evidence>
<feature type="transmembrane region" description="Helical" evidence="10">
    <location>
        <begin position="362"/>
        <end position="384"/>
    </location>
</feature>
<feature type="compositionally biased region" description="Basic and acidic residues" evidence="11">
    <location>
        <begin position="1"/>
        <end position="10"/>
    </location>
</feature>
<dbReference type="GO" id="GO:0005789">
    <property type="term" value="C:endoplasmic reticulum membrane"/>
    <property type="evidence" value="ECO:0007669"/>
    <property type="project" value="UniProtKB-SubCell"/>
</dbReference>
<dbReference type="PANTHER" id="PTHR13117">
    <property type="entry name" value="ENDOPLASMIC RETICULUM MULTISPAN TRANSMEMBRANE PROTEIN-RELATED"/>
    <property type="match status" value="1"/>
</dbReference>
<keyword evidence="13" id="KW-1185">Reference proteome</keyword>
<dbReference type="AlphaFoldDB" id="A0A8J5QJC5"/>
<evidence type="ECO:0000256" key="6">
    <source>
        <dbReference type="ARBA" id="ARBA00022989"/>
    </source>
</evidence>
<evidence type="ECO:0000256" key="10">
    <source>
        <dbReference type="RuleBase" id="RU365067"/>
    </source>
</evidence>
<reference evidence="12 13" key="1">
    <citation type="journal article" date="2021" name="DNA Res.">
        <title>Genome analysis of Candida subhashii reveals its hybrid nature and dual mitochondrial genome conformations.</title>
        <authorList>
            <person name="Mixao V."/>
            <person name="Hegedusova E."/>
            <person name="Saus E."/>
            <person name="Pryszcz L.P."/>
            <person name="Cillingova A."/>
            <person name="Nosek J."/>
            <person name="Gabaldon T."/>
        </authorList>
    </citation>
    <scope>NUCLEOTIDE SEQUENCE [LARGE SCALE GENOMIC DNA]</scope>
    <source>
        <strain evidence="12 13">CBS 10753</strain>
    </source>
</reference>
<comment type="caution">
    <text evidence="12">The sequence shown here is derived from an EMBL/GenBank/DDBJ whole genome shotgun (WGS) entry which is preliminary data.</text>
</comment>
<feature type="transmembrane region" description="Helical" evidence="10">
    <location>
        <begin position="537"/>
        <end position="554"/>
    </location>
</feature>
<feature type="transmembrane region" description="Helical" evidence="10">
    <location>
        <begin position="436"/>
        <end position="455"/>
    </location>
</feature>
<gene>
    <name evidence="12" type="ORF">J8A68_000621</name>
</gene>